<reference evidence="2 3" key="1">
    <citation type="submission" date="2018-12" db="EMBL/GenBank/DDBJ databases">
        <authorList>
            <consortium name="Pathogen Informatics"/>
        </authorList>
    </citation>
    <scope>NUCLEOTIDE SEQUENCE [LARGE SCALE GENOMIC DNA]</scope>
    <source>
        <strain evidence="2 3">NCTC9695</strain>
    </source>
</reference>
<proteinExistence type="predicted"/>
<evidence type="ECO:0000256" key="1">
    <source>
        <dbReference type="SAM" id="Phobius"/>
    </source>
</evidence>
<accession>A0A3S4LIM0</accession>
<feature type="transmembrane region" description="Helical" evidence="1">
    <location>
        <begin position="67"/>
        <end position="85"/>
    </location>
</feature>
<keyword evidence="1" id="KW-0472">Membrane</keyword>
<keyword evidence="1" id="KW-0812">Transmembrane</keyword>
<evidence type="ECO:0000313" key="3">
    <source>
        <dbReference type="Proteomes" id="UP000275777"/>
    </source>
</evidence>
<evidence type="ECO:0000313" key="2">
    <source>
        <dbReference type="EMBL" id="VEB41695.1"/>
    </source>
</evidence>
<feature type="transmembrane region" description="Helical" evidence="1">
    <location>
        <begin position="26"/>
        <end position="46"/>
    </location>
</feature>
<organism evidence="2 3">
    <name type="scientific">Chromobacterium violaceum</name>
    <dbReference type="NCBI Taxonomy" id="536"/>
    <lineage>
        <taxon>Bacteria</taxon>
        <taxon>Pseudomonadati</taxon>
        <taxon>Pseudomonadota</taxon>
        <taxon>Betaproteobacteria</taxon>
        <taxon>Neisseriales</taxon>
        <taxon>Chromobacteriaceae</taxon>
        <taxon>Chromobacterium</taxon>
    </lineage>
</organism>
<dbReference type="AlphaFoldDB" id="A0A3S4LIM0"/>
<gene>
    <name evidence="2" type="ORF">NCTC9695_02128</name>
</gene>
<name>A0A3S4LIM0_CHRVL</name>
<keyword evidence="1" id="KW-1133">Transmembrane helix</keyword>
<sequence>MLDGLRWAARPLARAGWEMGRDAGGIGPALCYAVGYCAALAALILFMRRNADSMSAFLNAAVLRPGLFRRALLLACLLMLAAGSIDLAQAPAPLLNAQPMPGCGRRGWRAPFPAGWLCRTRRCWCSPA</sequence>
<protein>
    <submittedName>
        <fullName evidence="2">Uncharacterized protein</fullName>
    </submittedName>
</protein>
<dbReference type="Proteomes" id="UP000275777">
    <property type="component" value="Chromosome"/>
</dbReference>
<dbReference type="EMBL" id="LR134182">
    <property type="protein sequence ID" value="VEB41695.1"/>
    <property type="molecule type" value="Genomic_DNA"/>
</dbReference>